<dbReference type="PROSITE" id="PS51318">
    <property type="entry name" value="TAT"/>
    <property type="match status" value="1"/>
</dbReference>
<dbReference type="InterPro" id="IPR002591">
    <property type="entry name" value="Phosphodiest/P_Trfase"/>
</dbReference>
<feature type="signal peptide" evidence="1">
    <location>
        <begin position="1"/>
        <end position="28"/>
    </location>
</feature>
<feature type="chain" id="PRO_5030866778" description="Type I phosphodiesterase / nucleotide pyrophosphatase" evidence="1">
    <location>
        <begin position="29"/>
        <end position="424"/>
    </location>
</feature>
<evidence type="ECO:0000313" key="2">
    <source>
        <dbReference type="EMBL" id="NYE73808.1"/>
    </source>
</evidence>
<dbReference type="Gene3D" id="3.40.720.10">
    <property type="entry name" value="Alkaline Phosphatase, subunit A"/>
    <property type="match status" value="2"/>
</dbReference>
<evidence type="ECO:0008006" key="4">
    <source>
        <dbReference type="Google" id="ProtNLM"/>
    </source>
</evidence>
<gene>
    <name evidence="2" type="ORF">BKA15_005137</name>
</gene>
<reference evidence="2 3" key="1">
    <citation type="submission" date="2020-07" db="EMBL/GenBank/DDBJ databases">
        <title>Sequencing the genomes of 1000 actinobacteria strains.</title>
        <authorList>
            <person name="Klenk H.-P."/>
        </authorList>
    </citation>
    <scope>NUCLEOTIDE SEQUENCE [LARGE SCALE GENOMIC DNA]</scope>
    <source>
        <strain evidence="2 3">DSM 22083</strain>
    </source>
</reference>
<protein>
    <recommendedName>
        <fullName evidence="4">Type I phosphodiesterase / nucleotide pyrophosphatase</fullName>
    </recommendedName>
</protein>
<accession>A0A7Y9IC14</accession>
<dbReference type="RefSeq" id="WP_179755586.1">
    <property type="nucleotide sequence ID" value="NZ_JACCBU010000001.1"/>
</dbReference>
<evidence type="ECO:0000256" key="1">
    <source>
        <dbReference type="SAM" id="SignalP"/>
    </source>
</evidence>
<dbReference type="GO" id="GO:0016787">
    <property type="term" value="F:hydrolase activity"/>
    <property type="evidence" value="ECO:0007669"/>
    <property type="project" value="UniProtKB-ARBA"/>
</dbReference>
<sequence length="424" mass="44930">MPTALTRRSVLGGAVAASLALTANPAHAAERDLLIFIALDGFDIDYLDGRVELPHLRSLARRGSLTTSTGVMTTITNPSWTAISCGCYPDRTRNAAYYYDEAAGVARGQSRDSAVEGLGQAWRRQGILMASAQWFILQDKGVAYGDTGGLYTQPGGRIDARVDDAIAILRGEPVNSGGQQVTLPRRPDFLAVYSSDVDGDGHAWGPHDPRMLNTLRETDAAIGRLINAVRDLDLFGRTTWVVTADHGMTAWNKPMAPQAIAALTAAGFRPEVFGSGGKPSSPDTDVVLIAGGSISSVHLLGALADDADAIERARVALAGVEGVDAVLTKANQAKLRMAPQYGQLVLELEEPYALAAAPPPEGSDGRHGSRAELAVPLILSGRRIRQGVRPRKPRHIDLAATMSALLGVDPPAASEGRVLREALR</sequence>
<comment type="caution">
    <text evidence="2">The sequence shown here is derived from an EMBL/GenBank/DDBJ whole genome shotgun (WGS) entry which is preliminary data.</text>
</comment>
<name>A0A7Y9IC14_9ACTN</name>
<dbReference type="PANTHER" id="PTHR10151">
    <property type="entry name" value="ECTONUCLEOTIDE PYROPHOSPHATASE/PHOSPHODIESTERASE"/>
    <property type="match status" value="1"/>
</dbReference>
<dbReference type="InterPro" id="IPR006311">
    <property type="entry name" value="TAT_signal"/>
</dbReference>
<keyword evidence="1" id="KW-0732">Signal</keyword>
<dbReference type="InterPro" id="IPR017850">
    <property type="entry name" value="Alkaline_phosphatase_core_sf"/>
</dbReference>
<dbReference type="PANTHER" id="PTHR10151:SF120">
    <property type="entry name" value="BIS(5'-ADENOSYL)-TRIPHOSPHATASE"/>
    <property type="match status" value="1"/>
</dbReference>
<evidence type="ECO:0000313" key="3">
    <source>
        <dbReference type="Proteomes" id="UP000569914"/>
    </source>
</evidence>
<dbReference type="AlphaFoldDB" id="A0A7Y9IC14"/>
<dbReference type="Pfam" id="PF01663">
    <property type="entry name" value="Phosphodiest"/>
    <property type="match status" value="1"/>
</dbReference>
<dbReference type="EMBL" id="JACCBU010000001">
    <property type="protein sequence ID" value="NYE73808.1"/>
    <property type="molecule type" value="Genomic_DNA"/>
</dbReference>
<dbReference type="Proteomes" id="UP000569914">
    <property type="component" value="Unassembled WGS sequence"/>
</dbReference>
<dbReference type="SUPFAM" id="SSF53649">
    <property type="entry name" value="Alkaline phosphatase-like"/>
    <property type="match status" value="1"/>
</dbReference>
<organism evidence="2 3">
    <name type="scientific">Microlunatus parietis</name>
    <dbReference type="NCBI Taxonomy" id="682979"/>
    <lineage>
        <taxon>Bacteria</taxon>
        <taxon>Bacillati</taxon>
        <taxon>Actinomycetota</taxon>
        <taxon>Actinomycetes</taxon>
        <taxon>Propionibacteriales</taxon>
        <taxon>Propionibacteriaceae</taxon>
        <taxon>Microlunatus</taxon>
    </lineage>
</organism>
<proteinExistence type="predicted"/>
<keyword evidence="3" id="KW-1185">Reference proteome</keyword>